<comment type="caution">
    <text evidence="2">The sequence shown here is derived from an EMBL/GenBank/DDBJ whole genome shotgun (WGS) entry which is preliminary data.</text>
</comment>
<dbReference type="Proteomes" id="UP001385951">
    <property type="component" value="Unassembled WGS sequence"/>
</dbReference>
<feature type="compositionally biased region" description="Low complexity" evidence="1">
    <location>
        <begin position="119"/>
        <end position="130"/>
    </location>
</feature>
<accession>A0AAW0FRK4</accession>
<keyword evidence="3" id="KW-1185">Reference proteome</keyword>
<feature type="compositionally biased region" description="Basic and acidic residues" evidence="1">
    <location>
        <begin position="92"/>
        <end position="101"/>
    </location>
</feature>
<reference evidence="2 3" key="1">
    <citation type="submission" date="2022-09" db="EMBL/GenBank/DDBJ databases">
        <authorList>
            <person name="Palmer J.M."/>
        </authorList>
    </citation>
    <scope>NUCLEOTIDE SEQUENCE [LARGE SCALE GENOMIC DNA]</scope>
    <source>
        <strain evidence="2 3">DSM 7382</strain>
    </source>
</reference>
<organism evidence="2 3">
    <name type="scientific">Cerrena zonata</name>
    <dbReference type="NCBI Taxonomy" id="2478898"/>
    <lineage>
        <taxon>Eukaryota</taxon>
        <taxon>Fungi</taxon>
        <taxon>Dikarya</taxon>
        <taxon>Basidiomycota</taxon>
        <taxon>Agaricomycotina</taxon>
        <taxon>Agaricomycetes</taxon>
        <taxon>Polyporales</taxon>
        <taxon>Cerrenaceae</taxon>
        <taxon>Cerrena</taxon>
    </lineage>
</organism>
<feature type="region of interest" description="Disordered" evidence="1">
    <location>
        <begin position="1"/>
        <end position="25"/>
    </location>
</feature>
<feature type="region of interest" description="Disordered" evidence="1">
    <location>
        <begin position="149"/>
        <end position="213"/>
    </location>
</feature>
<evidence type="ECO:0000256" key="1">
    <source>
        <dbReference type="SAM" id="MobiDB-lite"/>
    </source>
</evidence>
<gene>
    <name evidence="2" type="ORF">QCA50_014786</name>
</gene>
<feature type="compositionally biased region" description="Polar residues" evidence="1">
    <location>
        <begin position="182"/>
        <end position="201"/>
    </location>
</feature>
<name>A0AAW0FRK4_9APHY</name>
<feature type="region of interest" description="Disordered" evidence="1">
    <location>
        <begin position="88"/>
        <end position="132"/>
    </location>
</feature>
<evidence type="ECO:0000313" key="3">
    <source>
        <dbReference type="Proteomes" id="UP001385951"/>
    </source>
</evidence>
<evidence type="ECO:0000313" key="2">
    <source>
        <dbReference type="EMBL" id="KAK7682199.1"/>
    </source>
</evidence>
<protein>
    <submittedName>
        <fullName evidence="2">Uncharacterized protein</fullName>
    </submittedName>
</protein>
<sequence>MKTRHNQRPPHDTEQNESQSSPCASLLPSELQELIREAQQKHDLGTVYLILPGGKMGDRIARGASSALPTEDDNGRTPLANSLARFNCPPADRMDVDEGGKSSDFPPPFDFGSLDHFISPTGSPGSSFTPHQLPAPFDFDLLDFLDDSKASPSLPADDSESLPNQPDFPSPFNFEALDNFTGPYSNSQEPPIDQQDLSTCASPEPGFPLLPSL</sequence>
<proteinExistence type="predicted"/>
<dbReference type="AlphaFoldDB" id="A0AAW0FRK4"/>
<dbReference type="EMBL" id="JASBNA010000037">
    <property type="protein sequence ID" value="KAK7682199.1"/>
    <property type="molecule type" value="Genomic_DNA"/>
</dbReference>